<dbReference type="EMBL" id="SLXT01000002">
    <property type="protein sequence ID" value="TCP68708.1"/>
    <property type="molecule type" value="Genomic_DNA"/>
</dbReference>
<dbReference type="PROSITE" id="PS50937">
    <property type="entry name" value="HTH_MERR_2"/>
    <property type="match status" value="1"/>
</dbReference>
<evidence type="ECO:0000313" key="4">
    <source>
        <dbReference type="Proteomes" id="UP000294813"/>
    </source>
</evidence>
<dbReference type="AlphaFoldDB" id="A0A4R2RYR9"/>
<keyword evidence="4" id="KW-1185">Reference proteome</keyword>
<proteinExistence type="predicted"/>
<dbReference type="Proteomes" id="UP000294813">
    <property type="component" value="Unassembled WGS sequence"/>
</dbReference>
<dbReference type="Pfam" id="PF13411">
    <property type="entry name" value="MerR_1"/>
    <property type="match status" value="1"/>
</dbReference>
<evidence type="ECO:0000256" key="1">
    <source>
        <dbReference type="ARBA" id="ARBA00023125"/>
    </source>
</evidence>
<gene>
    <name evidence="3" type="ORF">EDD73_102104</name>
</gene>
<dbReference type="OrthoDB" id="9791488at2"/>
<dbReference type="RefSeq" id="WP_131917905.1">
    <property type="nucleotide sequence ID" value="NZ_JAOQNU010000002.1"/>
</dbReference>
<dbReference type="PRINTS" id="PR00040">
    <property type="entry name" value="HTHMERR"/>
</dbReference>
<dbReference type="InterPro" id="IPR009061">
    <property type="entry name" value="DNA-bd_dom_put_sf"/>
</dbReference>
<dbReference type="InterPro" id="IPR047057">
    <property type="entry name" value="MerR_fam"/>
</dbReference>
<dbReference type="SUPFAM" id="SSF46955">
    <property type="entry name" value="Putative DNA-binding domain"/>
    <property type="match status" value="1"/>
</dbReference>
<keyword evidence="1" id="KW-0238">DNA-binding</keyword>
<comment type="caution">
    <text evidence="3">The sequence shown here is derived from an EMBL/GenBank/DDBJ whole genome shotgun (WGS) entry which is preliminary data.</text>
</comment>
<protein>
    <submittedName>
        <fullName evidence="3">MerR-like DNA binding protein</fullName>
    </submittedName>
</protein>
<dbReference type="GO" id="GO:0003700">
    <property type="term" value="F:DNA-binding transcription factor activity"/>
    <property type="evidence" value="ECO:0007669"/>
    <property type="project" value="InterPro"/>
</dbReference>
<organism evidence="3 4">
    <name type="scientific">Heliophilum fasciatum</name>
    <dbReference type="NCBI Taxonomy" id="35700"/>
    <lineage>
        <taxon>Bacteria</taxon>
        <taxon>Bacillati</taxon>
        <taxon>Bacillota</taxon>
        <taxon>Clostridia</taxon>
        <taxon>Eubacteriales</taxon>
        <taxon>Heliobacteriaceae</taxon>
        <taxon>Heliophilum</taxon>
    </lineage>
</organism>
<accession>A0A4R2RYR9</accession>
<evidence type="ECO:0000313" key="3">
    <source>
        <dbReference type="EMBL" id="TCP68708.1"/>
    </source>
</evidence>
<dbReference type="PANTHER" id="PTHR30204:SF95">
    <property type="entry name" value="HTH-TYPE TRANSCRIPTIONAL REGULATOR CUER"/>
    <property type="match status" value="1"/>
</dbReference>
<dbReference type="SMART" id="SM00422">
    <property type="entry name" value="HTH_MERR"/>
    <property type="match status" value="1"/>
</dbReference>
<name>A0A4R2RYR9_9FIRM</name>
<feature type="domain" description="HTH merR-type" evidence="2">
    <location>
        <begin position="6"/>
        <end position="75"/>
    </location>
</feature>
<evidence type="ECO:0000259" key="2">
    <source>
        <dbReference type="PROSITE" id="PS50937"/>
    </source>
</evidence>
<dbReference type="PANTHER" id="PTHR30204">
    <property type="entry name" value="REDOX-CYCLING DRUG-SENSING TRANSCRIPTIONAL ACTIVATOR SOXR"/>
    <property type="match status" value="1"/>
</dbReference>
<dbReference type="Gene3D" id="1.10.1660.10">
    <property type="match status" value="1"/>
</dbReference>
<dbReference type="GO" id="GO:0003677">
    <property type="term" value="F:DNA binding"/>
    <property type="evidence" value="ECO:0007669"/>
    <property type="project" value="UniProtKB-KW"/>
</dbReference>
<dbReference type="InterPro" id="IPR000551">
    <property type="entry name" value="MerR-type_HTH_dom"/>
</dbReference>
<sequence length="173" mass="19519">MAKSTTYRISELATRCGVNRRTIDYYTTLGLITPLQRTGSNYRLFDESAVSIVQQIKQMQQARLTLEEIRQQLQRHPVAATAPASAHALPDLAPVPSLPFRESIDPSVTVSSHIDSLITELEQLQVNLLPLIRRPELLEQFAMESSLRQKLEALLQTDQATHQLITALLRLIH</sequence>
<reference evidence="3 4" key="1">
    <citation type="submission" date="2019-03" db="EMBL/GenBank/DDBJ databases">
        <title>Genomic Encyclopedia of Type Strains, Phase IV (KMG-IV): sequencing the most valuable type-strain genomes for metagenomic binning, comparative biology and taxonomic classification.</title>
        <authorList>
            <person name="Goeker M."/>
        </authorList>
    </citation>
    <scope>NUCLEOTIDE SEQUENCE [LARGE SCALE GENOMIC DNA]</scope>
    <source>
        <strain evidence="3 4">DSM 11170</strain>
    </source>
</reference>